<keyword evidence="14" id="KW-0256">Endoplasmic reticulum</keyword>
<dbReference type="GO" id="GO:0005783">
    <property type="term" value="C:endoplasmic reticulum"/>
    <property type="evidence" value="ECO:0007669"/>
    <property type="project" value="UniProtKB-SubCell"/>
</dbReference>
<dbReference type="InterPro" id="IPR051216">
    <property type="entry name" value="Teneurin"/>
</dbReference>
<name>A0A8C1IIF9_CYPCA</name>
<evidence type="ECO:0000256" key="8">
    <source>
        <dbReference type="ARBA" id="ARBA00022475"/>
    </source>
</evidence>
<dbReference type="SMART" id="SM00181">
    <property type="entry name" value="EGF"/>
    <property type="match status" value="8"/>
</dbReference>
<dbReference type="GO" id="GO:0043197">
    <property type="term" value="C:dendritic spine"/>
    <property type="evidence" value="ECO:0007669"/>
    <property type="project" value="UniProtKB-SubCell"/>
</dbReference>
<dbReference type="Proteomes" id="UP000694427">
    <property type="component" value="Unplaced"/>
</dbReference>
<feature type="transmembrane region" description="Helical" evidence="37">
    <location>
        <begin position="299"/>
        <end position="324"/>
    </location>
</feature>
<dbReference type="NCBIfam" id="TIGR03696">
    <property type="entry name" value="Rhs_assc_core"/>
    <property type="match status" value="1"/>
</dbReference>
<evidence type="ECO:0000256" key="35">
    <source>
        <dbReference type="PROSITE-ProRule" id="PRU00076"/>
    </source>
</evidence>
<dbReference type="InterPro" id="IPR057627">
    <property type="entry name" value="FN-plug_TEN1-4"/>
</dbReference>
<evidence type="ECO:0000256" key="34">
    <source>
        <dbReference type="ARBA" id="ARBA00093288"/>
    </source>
</evidence>
<keyword evidence="17" id="KW-0805">Transcription regulation</keyword>
<dbReference type="PANTHER" id="PTHR11219">
    <property type="entry name" value="TENEURIN AND N-ACETYLGLUCOSAMINE-1-PHOSPHODIESTER ALPHA-N-ACETYLGLUCOSAMINIDASE"/>
    <property type="match status" value="1"/>
</dbReference>
<evidence type="ECO:0000256" key="18">
    <source>
        <dbReference type="ARBA" id="ARBA00023018"/>
    </source>
</evidence>
<dbReference type="FunFam" id="2.10.25.10:FF:000474">
    <property type="entry name" value="Teneurin transmembrane protein 2"/>
    <property type="match status" value="1"/>
</dbReference>
<keyword evidence="18" id="KW-0770">Synapse</keyword>
<dbReference type="Pfam" id="PF15636">
    <property type="entry name" value="Tox-GHH"/>
    <property type="match status" value="1"/>
</dbReference>
<dbReference type="PROSITE" id="PS50026">
    <property type="entry name" value="EGF_3"/>
    <property type="match status" value="2"/>
</dbReference>
<dbReference type="FunFam" id="2.10.25.10:FF:000016">
    <property type="entry name" value="Teneurin transmembrane protein 2"/>
    <property type="match status" value="1"/>
</dbReference>
<keyword evidence="16 37" id="KW-1133">Transmembrane helix</keyword>
<feature type="domain" description="Teneurin N-terminal" evidence="39">
    <location>
        <begin position="1"/>
        <end position="299"/>
    </location>
</feature>
<feature type="domain" description="EGF-like" evidence="38">
    <location>
        <begin position="712"/>
        <end position="747"/>
    </location>
</feature>
<feature type="compositionally biased region" description="Polar residues" evidence="36">
    <location>
        <begin position="187"/>
        <end position="208"/>
    </location>
</feature>
<evidence type="ECO:0000256" key="28">
    <source>
        <dbReference type="ARBA" id="ARBA00046300"/>
    </source>
</evidence>
<evidence type="ECO:0000256" key="25">
    <source>
        <dbReference type="ARBA" id="ARBA00023257"/>
    </source>
</evidence>
<dbReference type="Gene3D" id="2.120.10.30">
    <property type="entry name" value="TolB, C-terminal domain"/>
    <property type="match status" value="2"/>
</dbReference>
<feature type="region of interest" description="Disordered" evidence="36">
    <location>
        <begin position="131"/>
        <end position="225"/>
    </location>
</feature>
<comment type="function">
    <text evidence="29">Induces gene transcription inhibition.</text>
</comment>
<dbReference type="InterPro" id="IPR056823">
    <property type="entry name" value="TEN-like_YD-shell"/>
</dbReference>
<dbReference type="InterPro" id="IPR022385">
    <property type="entry name" value="Rhs_assc_core"/>
</dbReference>
<dbReference type="GO" id="GO:0007165">
    <property type="term" value="P:signal transduction"/>
    <property type="evidence" value="ECO:0007669"/>
    <property type="project" value="InterPro"/>
</dbReference>
<dbReference type="InterPro" id="IPR056820">
    <property type="entry name" value="TEN_TTR-like"/>
</dbReference>
<evidence type="ECO:0000256" key="14">
    <source>
        <dbReference type="ARBA" id="ARBA00022824"/>
    </source>
</evidence>
<feature type="disulfide bond" evidence="35">
    <location>
        <begin position="484"/>
        <end position="494"/>
    </location>
</feature>
<keyword evidence="22" id="KW-0804">Transcription</keyword>
<evidence type="ECO:0000256" key="16">
    <source>
        <dbReference type="ARBA" id="ARBA00022989"/>
    </source>
</evidence>
<keyword evidence="15" id="KW-0130">Cell adhesion</keyword>
<evidence type="ECO:0000313" key="41">
    <source>
        <dbReference type="Proteomes" id="UP000694427"/>
    </source>
</evidence>
<dbReference type="InterPro" id="IPR057629">
    <property type="entry name" value="Teneurin1-4_GBD"/>
</dbReference>
<evidence type="ECO:0000256" key="17">
    <source>
        <dbReference type="ARBA" id="ARBA00023015"/>
    </source>
</evidence>
<evidence type="ECO:0000256" key="9">
    <source>
        <dbReference type="ARBA" id="ARBA00022491"/>
    </source>
</evidence>
<dbReference type="Gene3D" id="2.10.25.10">
    <property type="entry name" value="Laminin"/>
    <property type="match status" value="8"/>
</dbReference>
<keyword evidence="11" id="KW-0165">Cleavage on pair of basic residues</keyword>
<dbReference type="PROSITE" id="PS51361">
    <property type="entry name" value="TENEURIN_N"/>
    <property type="match status" value="1"/>
</dbReference>
<dbReference type="GO" id="GO:0050839">
    <property type="term" value="F:cell adhesion molecule binding"/>
    <property type="evidence" value="ECO:0007669"/>
    <property type="project" value="TreeGrafter"/>
</dbReference>
<dbReference type="Pfam" id="PF25023">
    <property type="entry name" value="TEN_YD-shell"/>
    <property type="match status" value="1"/>
</dbReference>
<dbReference type="Pfam" id="PF25020">
    <property type="entry name" value="TTR_TEN1-4"/>
    <property type="match status" value="1"/>
</dbReference>
<evidence type="ECO:0000256" key="19">
    <source>
        <dbReference type="ARBA" id="ARBA00023034"/>
    </source>
</evidence>
<dbReference type="PROSITE" id="PS01186">
    <property type="entry name" value="EGF_2"/>
    <property type="match status" value="4"/>
</dbReference>
<evidence type="ECO:0000256" key="2">
    <source>
        <dbReference type="ARBA" id="ARBA00004322"/>
    </source>
</evidence>
<dbReference type="Pfam" id="PF23538">
    <property type="entry name" value="Teneurin_ABD"/>
    <property type="match status" value="1"/>
</dbReference>
<evidence type="ECO:0000256" key="11">
    <source>
        <dbReference type="ARBA" id="ARBA00022685"/>
    </source>
</evidence>
<evidence type="ECO:0000256" key="29">
    <source>
        <dbReference type="ARBA" id="ARBA00057432"/>
    </source>
</evidence>
<feature type="disulfide bond" evidence="35">
    <location>
        <begin position="501"/>
        <end position="510"/>
    </location>
</feature>
<protein>
    <recommendedName>
        <fullName evidence="30">Teneurin-2</fullName>
    </recommendedName>
    <alternativeName>
        <fullName evidence="32">Protein Odd Oz/ten-m homolog 2</fullName>
    </alternativeName>
    <alternativeName>
        <fullName evidence="31">Tenascin-M2</fullName>
    </alternativeName>
    <alternativeName>
        <fullName evidence="33">Teneurin transmembrane protein 2</fullName>
    </alternativeName>
</protein>
<evidence type="ECO:0000256" key="31">
    <source>
        <dbReference type="ARBA" id="ARBA00077041"/>
    </source>
</evidence>
<comment type="caution">
    <text evidence="35">Lacks conserved residue(s) required for the propagation of feature annotation.</text>
</comment>
<evidence type="ECO:0000256" key="12">
    <source>
        <dbReference type="ARBA" id="ARBA00022692"/>
    </source>
</evidence>
<keyword evidence="23" id="KW-0325">Glycoprotein</keyword>
<keyword evidence="20 37" id="KW-0472">Membrane</keyword>
<dbReference type="Gene3D" id="2.180.10.10">
    <property type="entry name" value="RHS repeat-associated core"/>
    <property type="match status" value="1"/>
</dbReference>
<dbReference type="InterPro" id="IPR006530">
    <property type="entry name" value="YD"/>
</dbReference>
<dbReference type="InterPro" id="IPR056822">
    <property type="entry name" value="TEN_NHL"/>
</dbReference>
<evidence type="ECO:0000256" key="1">
    <source>
        <dbReference type="ARBA" id="ARBA00004240"/>
    </source>
</evidence>
<evidence type="ECO:0000259" key="38">
    <source>
        <dbReference type="PROSITE" id="PS50026"/>
    </source>
</evidence>
<dbReference type="GO" id="GO:0030426">
    <property type="term" value="C:growth cone"/>
    <property type="evidence" value="ECO:0007669"/>
    <property type="project" value="UniProtKB-SubCell"/>
</dbReference>
<dbReference type="GO" id="GO:0007411">
    <property type="term" value="P:axon guidance"/>
    <property type="evidence" value="ECO:0007669"/>
    <property type="project" value="UniProtKB-ARBA"/>
</dbReference>
<evidence type="ECO:0000256" key="27">
    <source>
        <dbReference type="ARBA" id="ARBA00037805"/>
    </source>
</evidence>
<dbReference type="NCBIfam" id="TIGR01643">
    <property type="entry name" value="YD_repeat_2x"/>
    <property type="match status" value="2"/>
</dbReference>
<evidence type="ECO:0000313" key="40">
    <source>
        <dbReference type="Ensembl" id="ENSCCRP00010018030.1"/>
    </source>
</evidence>
<feature type="domain" description="EGF-like" evidence="38">
    <location>
        <begin position="480"/>
        <end position="511"/>
    </location>
</feature>
<dbReference type="InterPro" id="IPR008969">
    <property type="entry name" value="CarboxyPept-like_regulatory"/>
</dbReference>
<comment type="subcellular location">
    <subcellularLocation>
        <location evidence="4">Cell projection</location>
        <location evidence="4">Dendritic spine</location>
    </subcellularLocation>
    <subcellularLocation>
        <location evidence="3">Cell projection</location>
        <location evidence="3">Filopodium</location>
    </subcellularLocation>
    <subcellularLocation>
        <location evidence="6">Cell projection</location>
        <location evidence="6">Growth cone</location>
    </subcellularLocation>
    <subcellularLocation>
        <location evidence="1">Endoplasmic reticulum</location>
    </subcellularLocation>
    <subcellularLocation>
        <location evidence="5">Golgi apparatus</location>
    </subcellularLocation>
    <subcellularLocation>
        <location evidence="2">Nucleus</location>
        <location evidence="2">PML body</location>
    </subcellularLocation>
    <subcellularLocation>
        <location evidence="27">Postsynaptic cell membrane</location>
        <topology evidence="27">Single-pass membrane protein</topology>
    </subcellularLocation>
    <subcellularLocation>
        <location evidence="28">Presynaptic cell membrane</location>
        <topology evidence="28">Single-pass membrane protein</topology>
    </subcellularLocation>
</comment>
<dbReference type="InterPro" id="IPR028916">
    <property type="entry name" value="Tox-GHH_dom"/>
</dbReference>
<dbReference type="SUPFAM" id="SSF101898">
    <property type="entry name" value="NHL repeat"/>
    <property type="match status" value="1"/>
</dbReference>
<keyword evidence="25" id="KW-0628">Postsynaptic cell membrane</keyword>
<dbReference type="Pfam" id="PF24329">
    <property type="entry name" value="FN-plug_TEN1-4"/>
    <property type="match status" value="1"/>
</dbReference>
<feature type="compositionally biased region" description="Polar residues" evidence="36">
    <location>
        <begin position="141"/>
        <end position="156"/>
    </location>
</feature>
<dbReference type="FunFam" id="2.10.25.10:FF:000026">
    <property type="entry name" value="Teneurin transmembrane protein 2"/>
    <property type="match status" value="1"/>
</dbReference>
<dbReference type="Pfam" id="PF06484">
    <property type="entry name" value="Ten_N"/>
    <property type="match status" value="2"/>
</dbReference>
<keyword evidence="12 37" id="KW-0812">Transmembrane</keyword>
<keyword evidence="26" id="KW-0966">Cell projection</keyword>
<evidence type="ECO:0000256" key="21">
    <source>
        <dbReference type="ARBA" id="ARBA00023157"/>
    </source>
</evidence>
<dbReference type="InterPro" id="IPR009471">
    <property type="entry name" value="Ten_N"/>
</dbReference>
<evidence type="ECO:0000259" key="39">
    <source>
        <dbReference type="PROSITE" id="PS51361"/>
    </source>
</evidence>
<dbReference type="GO" id="GO:0042803">
    <property type="term" value="F:protein homodimerization activity"/>
    <property type="evidence" value="ECO:0007669"/>
    <property type="project" value="TreeGrafter"/>
</dbReference>
<evidence type="ECO:0000256" key="23">
    <source>
        <dbReference type="ARBA" id="ARBA00023180"/>
    </source>
</evidence>
<dbReference type="FunFam" id="2.10.25.10:FF:000013">
    <property type="entry name" value="Teneurin transmembrane protein 4"/>
    <property type="match status" value="1"/>
</dbReference>
<dbReference type="GO" id="GO:0045211">
    <property type="term" value="C:postsynaptic membrane"/>
    <property type="evidence" value="ECO:0007669"/>
    <property type="project" value="UniProtKB-SubCell"/>
</dbReference>
<dbReference type="CDD" id="cd00054">
    <property type="entry name" value="EGF_CA"/>
    <property type="match status" value="2"/>
</dbReference>
<keyword evidence="10 35" id="KW-0245">EGF-like domain</keyword>
<dbReference type="Pfam" id="PF23093">
    <property type="entry name" value="GBD_Tenm3"/>
    <property type="match status" value="1"/>
</dbReference>
<dbReference type="GO" id="GO:0016605">
    <property type="term" value="C:PML body"/>
    <property type="evidence" value="ECO:0007669"/>
    <property type="project" value="UniProtKB-SubCell"/>
</dbReference>
<dbReference type="GO" id="GO:0042734">
    <property type="term" value="C:presynaptic membrane"/>
    <property type="evidence" value="ECO:0007669"/>
    <property type="project" value="UniProtKB-SubCell"/>
</dbReference>
<dbReference type="FunFam" id="2.120.10.30:FF:000061">
    <property type="entry name" value="teneurin-2 isoform X1"/>
    <property type="match status" value="1"/>
</dbReference>
<comment type="similarity">
    <text evidence="7">Belongs to the tenascin family. Teneurin subfamily.</text>
</comment>
<dbReference type="Ensembl" id="ENSCCRT00010019627.1">
    <property type="protein sequence ID" value="ENSCCRP00010018030.1"/>
    <property type="gene ID" value="ENSCCRG00010007260.1"/>
</dbReference>
<proteinExistence type="inferred from homology"/>
<evidence type="ECO:0000256" key="30">
    <source>
        <dbReference type="ARBA" id="ARBA00068165"/>
    </source>
</evidence>
<dbReference type="PANTHER" id="PTHR11219:SF8">
    <property type="entry name" value="TENEURIN-2"/>
    <property type="match status" value="1"/>
</dbReference>
<feature type="disulfide bond" evidence="35">
    <location>
        <begin position="737"/>
        <end position="746"/>
    </location>
</feature>
<sequence>MDLKDRRQRSLTQGQCRTDLHYATSSQYSENSHIMSQKSYSYSKTLEAYQQDAHLHYGRGVAELVHQETEEYVRQGSFALADLGMCEPPPSSTVYCSDISLLQDRYGLNAGSDADSDPEGVMTPERAVQLWSGQPLKSHHSSCLSSPDHSVLTLTDSENEHKTEEESVGSPGTSLRPPLPPPHNHHQSSANSLNRNNQASRRNPQSHAPTAAPPDGPSTPESVQLQDSWALNSSVPLETRHFLFKTPSGSTPLFSSSSPGYPLTGGTVYSPPPRLLPRNTFSRSSFKLKKPSKYCSWKCAAVSAIAAAVLLAVLLSYVIVLNLLGLNWRLKPTEGHLVNTGLSMSIPGIGDVATVPSGGRGKSKKLNSSINSGELELGQRVSHDVPPGVFWRSLLHLRQPHFLKFNISLGKDALFGVYMRKGLPPSHAQVSKSPHGWLPFVGTVCELAFIEQGNLVLYHVPPLKDRVVKCTRLLCVISDSVEECPQNCHGNGECMSGACHCFPGFHGTDCSKVACPVLCSGNGQYSKGVCMCYSGWKGLECDVPQGQCIDPSCGGHGTCTQGSCTCEAGYRGESCEEVDCLDPTCSGHGSCVSGQCHCKLGWSGPLCDVSRAQCPDQCNGHGAYSPDTGLCSCDPNWMGPDCSTEVCSADCGSHGVCVGGVCHCEEGWTGTSCDQRLCNPQCVKHGTCRDGKCQCEQGWNGEHCTIVEKLISVYGCPGLCNGNGQCIMGQNSWHCECHTGWRGPGCSVAMETSCNDNKDNEGDGLVDCMDPDCCTQSSCVTNPLCRGSRDPLQVIQQSQSEVQKVPSFYDRIKMLVGKDSTHIIPGINPFNASLASLIRGQVLTSDGTPLVGVNVTFVKYPHYGHTMTRQDGTFDLVANGGGSLTLHFERAPFLSQERTVWLPWNRFYAMDTVVLQTQEKTPARCDLSGFVRPDPLVLPSPLSSFFSSNPSEKHILPESQVLHEQVEIPGTGLKLCYLSSRTSGYLSLLKVILTPALVPLSLAKVHLMVAVEGHLLQKWFHASPNLAYMYIWDKTDAYRQRVHGLTEALVSVGYEYETCPSQILWEKRTAVLQGYELNPSNLGSWSLDKHHMLNVRSGILHKGSGENIFLSQQQPPIINSIMGNGRRRSISCPSCSGMAEGNKLLAPIAVACDGEGNLYVGDLNFVRRVYPSLNTTAVLELRNKDLRHSNSPSHKYYLAVDPVSGSLFLSDTNSRQIYRVRSLNGARPLLDNAQVVAGTGEQCVPFDEARCGDGGKAVDATLMSPRGVALDKNGLMYFVDATMIRKVDQNGIISTLIKTNDLTAVRPLSCDSSMDVSQVRLEWPTDLAINPMDNSLYVLENNIILRISENHQVSIIAGRPMHCQVPGIDYSLSKLAIHSALESATAIAISHTGVLYIAETDEKRINRIRQVSTSGEISLLAGAASECDCKNDVNCNCFSGDEGYAADASLNCPASLAVSPDGTLYIADLNNIRVRSVRSNRPNATASGQYEVGSSLEQELYVFGPDGLHRQTVSLITGLALYNFTYGLDGELAAITDASNNTLRVRREASGSIRLVLLPENQVVTLGMDPSGSLRSVSALSQEVAQLGYYTNTELLASKSDETGWTNFYNYDSEGRLTNVTYPTGVVTSLHREMEETINIDMESSNRDDDVTVITNLSSVEVSYTVVQDQVRDNYQLYHNGTLRVSYANGMGISFHTEPHIIAGSVSPTIGRRNITLPTDSGLNSIEWRMRKELSKGKVTVFGRKLRVHSRNLLSIDYDRNTRTEKIYDDHRKFTLRIIYDAQGRPATWLPSSSLALVNVSYSPTGRLVGLQRGSMSEKSEFDTFGRILSRTFVDGKVWSFSYMDKSMVLLLQQSQKQYVFDFDTAGRLTAVTMPSMARHIMATHVSVGYIRNTYNPPESNATIIHDFSEDGHPRATFYLGTGRRVLYKYGKLGKLSEVLYDATAVTFGYDETTGVLKMVNLQSGGFSCTIRYRKLGPLVDKQMYRFSEEGMVNARFDYTYHDNSFRVASIKPVIGETPLPVDLYRYDEISGKVEHFGKFGIIYYDINQIITTAVMTLSKHFDTHGRIKEVQYEIFRSLMYWMTVQYDSMGRVIKRELKIGPYANTTQYRYEYDGDGQLVGVKVDDWSTWRYSYDLNGNLHLLNPGNSARLLPLRYDLRDRITRLGDMQYHLDEDGVLAQRGSDIFEYNSKGLLERAYSRTAGGWSVRYRYDGLGRRVSRRTSEGEHQQYFYADLNYPTRVTHVYNHSRAEITSFYYDLQGHLFAMEVSGGEEYYIASDNIGTPLAIFSSNGQMVKQMQYTAYGEIYHDSNSDFQLILGFHGGLYDPLTKLVHFAQRDYDVLAGRWIAPDHTLWPKIGKEPAPFNLYMFKNNNPLSDMIDVKNYVTDVKSWLVMFGFQLSNIIPGFPRHSLYFVDPPYEVLASQDSDNTQLFTGVQHSVDRHNQAFMVLEGRRLNKQRRTKRDKPGYWFGTSMPIVGKGMMLAIRDGHVLTDLSSSASEDSRKISQILSNAIYLDGAHYTIDGWDCHFFVKLGLADSDLLALGLSSGHKTLESGINMTVSGRSRRGVTIEIHSAKLTYSIRYGLSAEVLEKERSRLLEQAHQRALSGAWAREQQQVREGREGGRVWAENEKQQLLAMGKVTGYEGYYVLPVEQYPELADSSANIQFLKQNEMGRR</sequence>
<dbReference type="SUPFAM" id="SSF57196">
    <property type="entry name" value="EGF/Laminin"/>
    <property type="match status" value="1"/>
</dbReference>
<dbReference type="FunFam" id="2.180.10.10:FF:000001">
    <property type="entry name" value="Teneurin transmembrane protein 4"/>
    <property type="match status" value="1"/>
</dbReference>
<evidence type="ECO:0000256" key="5">
    <source>
        <dbReference type="ARBA" id="ARBA00004555"/>
    </source>
</evidence>
<evidence type="ECO:0000256" key="10">
    <source>
        <dbReference type="ARBA" id="ARBA00022536"/>
    </source>
</evidence>
<keyword evidence="9" id="KW-0678">Repressor</keyword>
<dbReference type="FunFam" id="2.120.10.30:FF:000003">
    <property type="entry name" value="Teneurin transmembrane protein 2"/>
    <property type="match status" value="1"/>
</dbReference>
<keyword evidence="24" id="KW-0539">Nucleus</keyword>
<dbReference type="FunFam" id="2.10.25.10:FF:000021">
    <property type="entry name" value="Teneurin transmembrane protein 2"/>
    <property type="match status" value="1"/>
</dbReference>
<dbReference type="InterPro" id="IPR011042">
    <property type="entry name" value="6-blade_b-propeller_TolB-like"/>
</dbReference>
<comment type="function">
    <text evidence="34">Involved in neural development, regulating the establishment of proper connectivity within the nervous system. Acts as a ligand of the ADGRL1 and ADGRL3 receptors that are expressed at the surface of adjacent cells. Promotes the formation of filopodia and enlarged growth cone in neuronal cells. Mediates axon guidance and homophilic and heterophilic cell-cell adhesion. May function as a cellular signal transducer.</text>
</comment>
<dbReference type="Pfam" id="PF25024">
    <property type="entry name" value="EGF_TEN"/>
    <property type="match status" value="1"/>
</dbReference>
<dbReference type="Pfam" id="PF25021">
    <property type="entry name" value="TEN_NHL"/>
    <property type="match status" value="1"/>
</dbReference>
<organism evidence="40 41">
    <name type="scientific">Cyprinus carpio</name>
    <name type="common">Common carp</name>
    <dbReference type="NCBI Taxonomy" id="7962"/>
    <lineage>
        <taxon>Eukaryota</taxon>
        <taxon>Metazoa</taxon>
        <taxon>Chordata</taxon>
        <taxon>Craniata</taxon>
        <taxon>Vertebrata</taxon>
        <taxon>Euteleostomi</taxon>
        <taxon>Actinopterygii</taxon>
        <taxon>Neopterygii</taxon>
        <taxon>Teleostei</taxon>
        <taxon>Ostariophysi</taxon>
        <taxon>Cypriniformes</taxon>
        <taxon>Cyprinidae</taxon>
        <taxon>Cyprininae</taxon>
        <taxon>Cyprinus</taxon>
    </lineage>
</organism>
<dbReference type="GO" id="GO:0005794">
    <property type="term" value="C:Golgi apparatus"/>
    <property type="evidence" value="ECO:0007669"/>
    <property type="project" value="UniProtKB-SubCell"/>
</dbReference>
<evidence type="ECO:0000256" key="32">
    <source>
        <dbReference type="ARBA" id="ARBA00081436"/>
    </source>
</evidence>
<evidence type="ECO:0000256" key="6">
    <source>
        <dbReference type="ARBA" id="ARBA00004624"/>
    </source>
</evidence>
<evidence type="ECO:0000256" key="36">
    <source>
        <dbReference type="SAM" id="MobiDB-lite"/>
    </source>
</evidence>
<dbReference type="SUPFAM" id="SSF49464">
    <property type="entry name" value="Carboxypeptidase regulatory domain-like"/>
    <property type="match status" value="1"/>
</dbReference>
<evidence type="ECO:0000256" key="22">
    <source>
        <dbReference type="ARBA" id="ARBA00023163"/>
    </source>
</evidence>
<evidence type="ECO:0000256" key="13">
    <source>
        <dbReference type="ARBA" id="ARBA00022737"/>
    </source>
</evidence>
<dbReference type="PROSITE" id="PS00022">
    <property type="entry name" value="EGF_1"/>
    <property type="match status" value="5"/>
</dbReference>
<evidence type="ECO:0000256" key="24">
    <source>
        <dbReference type="ARBA" id="ARBA00023242"/>
    </source>
</evidence>
<keyword evidence="41" id="KW-1185">Reference proteome</keyword>
<evidence type="ECO:0000256" key="7">
    <source>
        <dbReference type="ARBA" id="ARBA00009385"/>
    </source>
</evidence>
<evidence type="ECO:0000256" key="15">
    <source>
        <dbReference type="ARBA" id="ARBA00022889"/>
    </source>
</evidence>
<dbReference type="InterPro" id="IPR000742">
    <property type="entry name" value="EGF"/>
</dbReference>
<keyword evidence="13" id="KW-0677">Repeat</keyword>
<evidence type="ECO:0000256" key="33">
    <source>
        <dbReference type="ARBA" id="ARBA00083964"/>
    </source>
</evidence>
<keyword evidence="8" id="KW-1003">Cell membrane</keyword>
<reference evidence="40" key="1">
    <citation type="submission" date="2025-08" db="UniProtKB">
        <authorList>
            <consortium name="Ensembl"/>
        </authorList>
    </citation>
    <scope>IDENTIFICATION</scope>
</reference>
<dbReference type="GO" id="GO:0030175">
    <property type="term" value="C:filopodium"/>
    <property type="evidence" value="ECO:0007669"/>
    <property type="project" value="UniProtKB-SubCell"/>
</dbReference>
<evidence type="ECO:0000256" key="4">
    <source>
        <dbReference type="ARBA" id="ARBA00004552"/>
    </source>
</evidence>
<keyword evidence="19" id="KW-0333">Golgi apparatus</keyword>
<evidence type="ECO:0000256" key="26">
    <source>
        <dbReference type="ARBA" id="ARBA00023273"/>
    </source>
</evidence>
<feature type="disulfide bond" evidence="35">
    <location>
        <begin position="716"/>
        <end position="726"/>
    </location>
</feature>
<evidence type="ECO:0000256" key="3">
    <source>
        <dbReference type="ARBA" id="ARBA00004486"/>
    </source>
</evidence>
<dbReference type="SUPFAM" id="SSF82171">
    <property type="entry name" value="DPP6 N-terminal domain-like"/>
    <property type="match status" value="1"/>
</dbReference>
<reference evidence="40" key="2">
    <citation type="submission" date="2025-09" db="UniProtKB">
        <authorList>
            <consortium name="Ensembl"/>
        </authorList>
    </citation>
    <scope>IDENTIFICATION</scope>
</reference>
<evidence type="ECO:0000256" key="20">
    <source>
        <dbReference type="ARBA" id="ARBA00023136"/>
    </source>
</evidence>
<dbReference type="GO" id="GO:0007157">
    <property type="term" value="P:heterophilic cell-cell adhesion via plasma membrane cell adhesion molecules"/>
    <property type="evidence" value="ECO:0007669"/>
    <property type="project" value="TreeGrafter"/>
</dbReference>
<dbReference type="GO" id="GO:0046982">
    <property type="term" value="F:protein heterodimerization activity"/>
    <property type="evidence" value="ECO:0007669"/>
    <property type="project" value="TreeGrafter"/>
</dbReference>
<accession>A0A8C1IIF9</accession>
<keyword evidence="21 35" id="KW-1015">Disulfide bond</keyword>
<evidence type="ECO:0000256" key="37">
    <source>
        <dbReference type="SAM" id="Phobius"/>
    </source>
</evidence>